<sequence>MHLPLDEIKRKLELKSKTNMNTGEVEKQVDVVTMHMKQLHNEISVLLPLIHHLDQKQMSDLSKKLNYESSTLIQSLASLNS</sequence>
<reference evidence="1 2" key="1">
    <citation type="submission" date="2021-03" db="EMBL/GenBank/DDBJ databases">
        <title>Genomic Encyclopedia of Type Strains, Phase IV (KMG-IV): sequencing the most valuable type-strain genomes for metagenomic binning, comparative biology and taxonomic classification.</title>
        <authorList>
            <person name="Goeker M."/>
        </authorList>
    </citation>
    <scope>NUCLEOTIDE SEQUENCE [LARGE SCALE GENOMIC DNA]</scope>
    <source>
        <strain evidence="1 2">DSM 26675</strain>
    </source>
</reference>
<dbReference type="Proteomes" id="UP001519293">
    <property type="component" value="Unassembled WGS sequence"/>
</dbReference>
<evidence type="ECO:0000313" key="2">
    <source>
        <dbReference type="Proteomes" id="UP001519293"/>
    </source>
</evidence>
<keyword evidence="2" id="KW-1185">Reference proteome</keyword>
<gene>
    <name evidence="1" type="ORF">J2Z40_001599</name>
</gene>
<evidence type="ECO:0000313" key="1">
    <source>
        <dbReference type="EMBL" id="MBP2241037.1"/>
    </source>
</evidence>
<accession>A0ABS4RGS7</accession>
<protein>
    <submittedName>
        <fullName evidence="1">Transcriptional regulator</fullName>
    </submittedName>
</protein>
<proteinExistence type="predicted"/>
<comment type="caution">
    <text evidence="1">The sequence shown here is derived from an EMBL/GenBank/DDBJ whole genome shotgun (WGS) entry which is preliminary data.</text>
</comment>
<name>A0ABS4RGS7_9BACI</name>
<dbReference type="EMBL" id="JAGIKZ010000007">
    <property type="protein sequence ID" value="MBP2241037.1"/>
    <property type="molecule type" value="Genomic_DNA"/>
</dbReference>
<organism evidence="1 2">
    <name type="scientific">Cytobacillus eiseniae</name>
    <dbReference type="NCBI Taxonomy" id="762947"/>
    <lineage>
        <taxon>Bacteria</taxon>
        <taxon>Bacillati</taxon>
        <taxon>Bacillota</taxon>
        <taxon>Bacilli</taxon>
        <taxon>Bacillales</taxon>
        <taxon>Bacillaceae</taxon>
        <taxon>Cytobacillus</taxon>
    </lineage>
</organism>